<proteinExistence type="inferred from homology"/>
<keyword evidence="2" id="KW-0813">Transport</keyword>
<feature type="transmembrane region" description="Helical" evidence="3">
    <location>
        <begin position="7"/>
        <end position="24"/>
    </location>
</feature>
<dbReference type="Gene3D" id="1.10.1760.20">
    <property type="match status" value="1"/>
</dbReference>
<keyword evidence="3" id="KW-0812">Transmembrane</keyword>
<evidence type="ECO:0000256" key="2">
    <source>
        <dbReference type="PIRNR" id="PIRNR016661"/>
    </source>
</evidence>
<comment type="subcellular location">
    <subcellularLocation>
        <location evidence="2">Cell membrane</location>
        <topology evidence="2">Multi-pass membrane protein</topology>
    </subcellularLocation>
</comment>
<evidence type="ECO:0000256" key="1">
    <source>
        <dbReference type="ARBA" id="ARBA00010692"/>
    </source>
</evidence>
<dbReference type="PATRIC" id="fig|1158610.3.peg.1332"/>
<comment type="similarity">
    <text evidence="1 2">Belongs to the BioY family.</text>
</comment>
<dbReference type="HOGENOM" id="CLU_077931_2_2_9"/>
<dbReference type="eggNOG" id="COG1268">
    <property type="taxonomic scope" value="Bacteria"/>
</dbReference>
<dbReference type="STRING" id="154621.RV11_GL000105"/>
<dbReference type="Pfam" id="PF02632">
    <property type="entry name" value="BioY"/>
    <property type="match status" value="1"/>
</dbReference>
<feature type="transmembrane region" description="Helical" evidence="3">
    <location>
        <begin position="109"/>
        <end position="131"/>
    </location>
</feature>
<evidence type="ECO:0000313" key="5">
    <source>
        <dbReference type="Proteomes" id="UP000013785"/>
    </source>
</evidence>
<dbReference type="PANTHER" id="PTHR34295">
    <property type="entry name" value="BIOTIN TRANSPORTER BIOY"/>
    <property type="match status" value="1"/>
</dbReference>
<dbReference type="OrthoDB" id="9803495at2"/>
<feature type="transmembrane region" description="Helical" evidence="3">
    <location>
        <begin position="143"/>
        <end position="168"/>
    </location>
</feature>
<organism evidence="4 5">
    <name type="scientific">Enterococcus phoeniculicola ATCC BAA-412</name>
    <dbReference type="NCBI Taxonomy" id="1158610"/>
    <lineage>
        <taxon>Bacteria</taxon>
        <taxon>Bacillati</taxon>
        <taxon>Bacillota</taxon>
        <taxon>Bacilli</taxon>
        <taxon>Lactobacillales</taxon>
        <taxon>Enterococcaceae</taxon>
        <taxon>Enterococcus</taxon>
    </lineage>
</organism>
<evidence type="ECO:0000313" key="4">
    <source>
        <dbReference type="EMBL" id="EOL45462.1"/>
    </source>
</evidence>
<accession>R3WDF2</accession>
<comment type="caution">
    <text evidence="4">The sequence shown here is derived from an EMBL/GenBank/DDBJ whole genome shotgun (WGS) entry which is preliminary data.</text>
</comment>
<keyword evidence="3" id="KW-1133">Transmembrane helix</keyword>
<dbReference type="InterPro" id="IPR003784">
    <property type="entry name" value="BioY"/>
</dbReference>
<dbReference type="GO" id="GO:0005886">
    <property type="term" value="C:plasma membrane"/>
    <property type="evidence" value="ECO:0007669"/>
    <property type="project" value="UniProtKB-SubCell"/>
</dbReference>
<dbReference type="RefSeq" id="WP_010768015.1">
    <property type="nucleotide sequence ID" value="NZ_ASWE01000003.1"/>
</dbReference>
<keyword evidence="5" id="KW-1185">Reference proteome</keyword>
<keyword evidence="2" id="KW-1003">Cell membrane</keyword>
<feature type="transmembrane region" description="Helical" evidence="3">
    <location>
        <begin position="79"/>
        <end position="102"/>
    </location>
</feature>
<dbReference type="PIRSF" id="PIRSF016661">
    <property type="entry name" value="BioY"/>
    <property type="match status" value="1"/>
</dbReference>
<dbReference type="AlphaFoldDB" id="R3WDF2"/>
<reference evidence="4 5" key="1">
    <citation type="submission" date="2013-02" db="EMBL/GenBank/DDBJ databases">
        <title>The Genome Sequence of Enterococcus phoeniculicola BAA-412.</title>
        <authorList>
            <consortium name="The Broad Institute Genome Sequencing Platform"/>
            <consortium name="The Broad Institute Genome Sequencing Center for Infectious Disease"/>
            <person name="Earl A.M."/>
            <person name="Gilmore M.S."/>
            <person name="Lebreton F."/>
            <person name="Walker B."/>
            <person name="Young S.K."/>
            <person name="Zeng Q."/>
            <person name="Gargeya S."/>
            <person name="Fitzgerald M."/>
            <person name="Haas B."/>
            <person name="Abouelleil A."/>
            <person name="Alvarado L."/>
            <person name="Arachchi H.M."/>
            <person name="Berlin A.M."/>
            <person name="Chapman S.B."/>
            <person name="Dewar J."/>
            <person name="Goldberg J."/>
            <person name="Griggs A."/>
            <person name="Gujja S."/>
            <person name="Hansen M."/>
            <person name="Howarth C."/>
            <person name="Imamovic A."/>
            <person name="Larimer J."/>
            <person name="McCowan C."/>
            <person name="Murphy C."/>
            <person name="Neiman D."/>
            <person name="Pearson M."/>
            <person name="Priest M."/>
            <person name="Roberts A."/>
            <person name="Saif S."/>
            <person name="Shea T."/>
            <person name="Sisk P."/>
            <person name="Sykes S."/>
            <person name="Wortman J."/>
            <person name="Nusbaum C."/>
            <person name="Birren B."/>
        </authorList>
    </citation>
    <scope>NUCLEOTIDE SEQUENCE [LARGE SCALE GENOMIC DNA]</scope>
    <source>
        <strain evidence="4 5">ATCC BAA-412</strain>
    </source>
</reference>
<protein>
    <recommendedName>
        <fullName evidence="2">Biotin transporter</fullName>
    </recommendedName>
</protein>
<name>R3WDF2_9ENTE</name>
<evidence type="ECO:0000256" key="3">
    <source>
        <dbReference type="SAM" id="Phobius"/>
    </source>
</evidence>
<sequence length="181" mass="19308">MKTSLKEWILAAEFAVIIGVLSQFTIPLGLIPLTGQTFAVGLTATLLGKRTGTYAILIYLLLGLIGLPVFAGMTSGFGILFGATGGYLIGFIFNGLVTGAILEKKAFTYTWAAIANIIGAMVTLGFGTVWLKISAEFGWQEAFISGFGFFILPGILKALAAGYLGIFIRDRLPSLFLQRGR</sequence>
<dbReference type="GO" id="GO:0015225">
    <property type="term" value="F:biotin transmembrane transporter activity"/>
    <property type="evidence" value="ECO:0007669"/>
    <property type="project" value="UniProtKB-UniRule"/>
</dbReference>
<feature type="transmembrane region" description="Helical" evidence="3">
    <location>
        <begin position="54"/>
        <end position="73"/>
    </location>
</feature>
<dbReference type="Proteomes" id="UP000013785">
    <property type="component" value="Unassembled WGS sequence"/>
</dbReference>
<gene>
    <name evidence="4" type="ORF">UC3_01352</name>
</gene>
<keyword evidence="2 3" id="KW-0472">Membrane</keyword>
<dbReference type="PANTHER" id="PTHR34295:SF1">
    <property type="entry name" value="BIOTIN TRANSPORTER BIOY"/>
    <property type="match status" value="1"/>
</dbReference>
<dbReference type="EMBL" id="AJAT01000012">
    <property type="protein sequence ID" value="EOL45462.1"/>
    <property type="molecule type" value="Genomic_DNA"/>
</dbReference>